<protein>
    <recommendedName>
        <fullName evidence="2">VWFA domain-containing protein</fullName>
    </recommendedName>
</protein>
<evidence type="ECO:0000313" key="4">
    <source>
        <dbReference type="Proteomes" id="UP000306954"/>
    </source>
</evidence>
<gene>
    <name evidence="3" type="ORF">E3P90_01097</name>
</gene>
<dbReference type="InterPro" id="IPR036465">
    <property type="entry name" value="vWFA_dom_sf"/>
</dbReference>
<feature type="domain" description="VWFA" evidence="2">
    <location>
        <begin position="99"/>
        <end position="294"/>
    </location>
</feature>
<name>A0A4T0L5U8_WALIC</name>
<dbReference type="InterPro" id="IPR002035">
    <property type="entry name" value="VWF_A"/>
</dbReference>
<organism evidence="3 4">
    <name type="scientific">Wallemia ichthyophaga</name>
    <dbReference type="NCBI Taxonomy" id="245174"/>
    <lineage>
        <taxon>Eukaryota</taxon>
        <taxon>Fungi</taxon>
        <taxon>Dikarya</taxon>
        <taxon>Basidiomycota</taxon>
        <taxon>Wallemiomycotina</taxon>
        <taxon>Wallemiomycetes</taxon>
        <taxon>Wallemiales</taxon>
        <taxon>Wallemiaceae</taxon>
        <taxon>Wallemia</taxon>
    </lineage>
</organism>
<evidence type="ECO:0000313" key="3">
    <source>
        <dbReference type="EMBL" id="TIB14924.1"/>
    </source>
</evidence>
<dbReference type="Proteomes" id="UP000306954">
    <property type="component" value="Unassembled WGS sequence"/>
</dbReference>
<comment type="caution">
    <text evidence="3">The sequence shown here is derived from an EMBL/GenBank/DDBJ whole genome shotgun (WGS) entry which is preliminary data.</text>
</comment>
<reference evidence="3 4" key="1">
    <citation type="submission" date="2019-03" db="EMBL/GenBank/DDBJ databases">
        <title>Sequencing 23 genomes of Wallemia ichthyophaga.</title>
        <authorList>
            <person name="Gostincar C."/>
        </authorList>
    </citation>
    <scope>NUCLEOTIDE SEQUENCE [LARGE SCALE GENOMIC DNA]</scope>
    <source>
        <strain evidence="3 4">EXF-8621</strain>
    </source>
</reference>
<dbReference type="EMBL" id="SPOF01000009">
    <property type="protein sequence ID" value="TIB14924.1"/>
    <property type="molecule type" value="Genomic_DNA"/>
</dbReference>
<feature type="region of interest" description="Disordered" evidence="1">
    <location>
        <begin position="1"/>
        <end position="74"/>
    </location>
</feature>
<dbReference type="Pfam" id="PF00092">
    <property type="entry name" value="VWA"/>
    <property type="match status" value="1"/>
</dbReference>
<dbReference type="SUPFAM" id="SSF53300">
    <property type="entry name" value="vWA-like"/>
    <property type="match status" value="1"/>
</dbReference>
<evidence type="ECO:0000259" key="2">
    <source>
        <dbReference type="PROSITE" id="PS50234"/>
    </source>
</evidence>
<dbReference type="OrthoDB" id="2142040at2759"/>
<dbReference type="SMART" id="SM00327">
    <property type="entry name" value="VWA"/>
    <property type="match status" value="1"/>
</dbReference>
<dbReference type="AlphaFoldDB" id="A0A4T0L5U8"/>
<dbReference type="PROSITE" id="PS50234">
    <property type="entry name" value="VWFA"/>
    <property type="match status" value="1"/>
</dbReference>
<dbReference type="PANTHER" id="PTHR34706">
    <property type="entry name" value="SLR1338 PROTEIN"/>
    <property type="match status" value="1"/>
</dbReference>
<sequence length="310" mass="33648">MSILRRLRGASNRASNRESNRAGMGSDAEVSQFNTDAADTPPPPAYTPYDNGPVQPRATSSGYAPPSHPPPPQAAWLDDALQQLKGRSEDPLQFLSRYDTCFLIDDSGSMAGGLWKQALSALAGLLEIATKYDPDGVDVLFLNNPAVANNVTNVNTLYNLFHSVQPSGSTPTGTRLEDILLKYLNDYENSNDTVRVRPLNVVVVTDGTAEDDVESVILTAARRLDRLNAPLSQVGIQFIQIGDDPSATVWLHELDDEIHKIGGGCRDLVDTTPVVDVIDGGKDGFDAKYLLKAMLGGINKRHDRVENVQH</sequence>
<proteinExistence type="predicted"/>
<evidence type="ECO:0000256" key="1">
    <source>
        <dbReference type="SAM" id="MobiDB-lite"/>
    </source>
</evidence>
<accession>A0A4T0L5U8</accession>
<dbReference type="Gene3D" id="3.40.50.410">
    <property type="entry name" value="von Willebrand factor, type A domain"/>
    <property type="match status" value="1"/>
</dbReference>
<dbReference type="PANTHER" id="PTHR34706:SF1">
    <property type="entry name" value="VWFA DOMAIN-CONTAINING PROTEIN"/>
    <property type="match status" value="1"/>
</dbReference>